<feature type="transmembrane region" description="Helical" evidence="7">
    <location>
        <begin position="44"/>
        <end position="64"/>
    </location>
</feature>
<feature type="transmembrane region" description="Helical" evidence="7">
    <location>
        <begin position="160"/>
        <end position="180"/>
    </location>
</feature>
<comment type="similarity">
    <text evidence="2 7">Belongs to the MscS (TC 1.A.23) family.</text>
</comment>
<sequence>MTIDSISVIEQANHWLQYCLAAIVVTFYVVYPKIVGLWDFLNNYIHWRTAFLVFINFVVAFSLSKDIPELIIKVSNFFKFSLGREIAEIIGSFTFQLVALIGIIIISGTSGFPEKSITIIVLISKSLIIFSGFLFANKLSRLLLAYAAKQKRFLAIKNETIPIFEYILLALFIIFALYLVFNVWGIEMTGLLASAGIIGLAISMAAKDTLSDIIAGILILIDAPFKLGDMIEAKGQVGEITQIGIRSIRIMTPQNIEIVIPNGKIGASEVVNKTAVSKKNMAISLSIKAAYGVDPAVIREILMNVAKENKNIMQTEKISVTLDDFNQMHTTFSLSCRVTEGSLQNSTLSAMREEIYLAFIKHQIEVALPVKEMVSITTFPSLFNQGQPRELPSFNNLKGAL</sequence>
<evidence type="ECO:0000256" key="3">
    <source>
        <dbReference type="ARBA" id="ARBA00022475"/>
    </source>
</evidence>
<dbReference type="PANTHER" id="PTHR30221:SF18">
    <property type="entry name" value="SLL0590 PROTEIN"/>
    <property type="match status" value="1"/>
</dbReference>
<evidence type="ECO:0000256" key="7">
    <source>
        <dbReference type="RuleBase" id="RU369025"/>
    </source>
</evidence>
<proteinExistence type="inferred from homology"/>
<dbReference type="PANTHER" id="PTHR30221">
    <property type="entry name" value="SMALL-CONDUCTANCE MECHANOSENSITIVE CHANNEL"/>
    <property type="match status" value="1"/>
</dbReference>
<comment type="caution">
    <text evidence="11">The sequence shown here is derived from an EMBL/GenBank/DDBJ whole genome shotgun (WGS) entry which is preliminary data.</text>
</comment>
<evidence type="ECO:0000256" key="5">
    <source>
        <dbReference type="ARBA" id="ARBA00022989"/>
    </source>
</evidence>
<dbReference type="Pfam" id="PF21088">
    <property type="entry name" value="MS_channel_1st"/>
    <property type="match status" value="1"/>
</dbReference>
<dbReference type="Pfam" id="PF00924">
    <property type="entry name" value="MS_channel_2nd"/>
    <property type="match status" value="1"/>
</dbReference>
<dbReference type="InterPro" id="IPR023408">
    <property type="entry name" value="MscS_beta-dom_sf"/>
</dbReference>
<name>A0A1Y1QXU8_9GAMM</name>
<feature type="transmembrane region" description="Helical" evidence="7">
    <location>
        <begin position="117"/>
        <end position="139"/>
    </location>
</feature>
<dbReference type="GO" id="GO:0008381">
    <property type="term" value="F:mechanosensitive monoatomic ion channel activity"/>
    <property type="evidence" value="ECO:0007669"/>
    <property type="project" value="InterPro"/>
</dbReference>
<feature type="transmembrane region" description="Helical" evidence="7">
    <location>
        <begin position="85"/>
        <end position="105"/>
    </location>
</feature>
<feature type="domain" description="Mechanosensitive ion channel MscS C-terminal" evidence="9">
    <location>
        <begin position="283"/>
        <end position="365"/>
    </location>
</feature>
<evidence type="ECO:0000259" key="9">
    <source>
        <dbReference type="Pfam" id="PF21082"/>
    </source>
</evidence>
<dbReference type="Gene3D" id="2.30.30.60">
    <property type="match status" value="1"/>
</dbReference>
<dbReference type="InterPro" id="IPR049142">
    <property type="entry name" value="MS_channel_1st"/>
</dbReference>
<feature type="transmembrane region" description="Helical" evidence="7">
    <location>
        <begin position="186"/>
        <end position="206"/>
    </location>
</feature>
<comment type="caution">
    <text evidence="7">Lacks conserved residue(s) required for the propagation of feature annotation.</text>
</comment>
<dbReference type="EMBL" id="MTEJ01000005">
    <property type="protein sequence ID" value="OQX16360.1"/>
    <property type="molecule type" value="Genomic_DNA"/>
</dbReference>
<evidence type="ECO:0000313" key="12">
    <source>
        <dbReference type="Proteomes" id="UP000192491"/>
    </source>
</evidence>
<keyword evidence="7" id="KW-0997">Cell inner membrane</keyword>
<organism evidence="11 12">
    <name type="scientific">Thiothrix lacustris</name>
    <dbReference type="NCBI Taxonomy" id="525917"/>
    <lineage>
        <taxon>Bacteria</taxon>
        <taxon>Pseudomonadati</taxon>
        <taxon>Pseudomonadota</taxon>
        <taxon>Gammaproteobacteria</taxon>
        <taxon>Thiotrichales</taxon>
        <taxon>Thiotrichaceae</taxon>
        <taxon>Thiothrix</taxon>
    </lineage>
</organism>
<dbReference type="SUPFAM" id="SSF82861">
    <property type="entry name" value="Mechanosensitive channel protein MscS (YggB), transmembrane region"/>
    <property type="match status" value="1"/>
</dbReference>
<dbReference type="InterPro" id="IPR049278">
    <property type="entry name" value="MS_channel_C"/>
</dbReference>
<dbReference type="SUPFAM" id="SSF82689">
    <property type="entry name" value="Mechanosensitive channel protein MscS (YggB), C-terminal domain"/>
    <property type="match status" value="1"/>
</dbReference>
<comment type="function">
    <text evidence="7">Mechanosensitive channel that participates in the regulation of osmotic pressure changes within the cell, opening in response to stretch forces in the membrane lipid bilayer, without the need for other proteins. Contributes to normal resistance to hypoosmotic shock. Forms an ion channel of 1.0 nanosiemens conductance with a slight preference for anions.</text>
</comment>
<comment type="subunit">
    <text evidence="7">Homoheptamer.</text>
</comment>
<evidence type="ECO:0000256" key="1">
    <source>
        <dbReference type="ARBA" id="ARBA00004651"/>
    </source>
</evidence>
<dbReference type="InterPro" id="IPR006685">
    <property type="entry name" value="MscS_channel_2nd"/>
</dbReference>
<gene>
    <name evidence="11" type="ORF">BWK73_03955</name>
</gene>
<evidence type="ECO:0000256" key="2">
    <source>
        <dbReference type="ARBA" id="ARBA00008017"/>
    </source>
</evidence>
<keyword evidence="7" id="KW-0813">Transport</keyword>
<keyword evidence="7" id="KW-0406">Ion transport</keyword>
<evidence type="ECO:0000313" key="11">
    <source>
        <dbReference type="EMBL" id="OQX16360.1"/>
    </source>
</evidence>
<dbReference type="InterPro" id="IPR011014">
    <property type="entry name" value="MscS_channel_TM-2"/>
</dbReference>
<keyword evidence="4 7" id="KW-0812">Transmembrane</keyword>
<dbReference type="InterPro" id="IPR010920">
    <property type="entry name" value="LSM_dom_sf"/>
</dbReference>
<accession>A0A1Y1QXU8</accession>
<dbReference type="InterPro" id="IPR011066">
    <property type="entry name" value="MscS_channel_C_sf"/>
</dbReference>
<evidence type="ECO:0000256" key="4">
    <source>
        <dbReference type="ARBA" id="ARBA00022692"/>
    </source>
</evidence>
<keyword evidence="6 7" id="KW-0472">Membrane</keyword>
<keyword evidence="5 7" id="KW-1133">Transmembrane helix</keyword>
<feature type="domain" description="Mechanosensitive ion channel MscS" evidence="8">
    <location>
        <begin position="208"/>
        <end position="273"/>
    </location>
</feature>
<feature type="domain" description="Mechanosensitive ion channel transmembrane helices 2/3" evidence="10">
    <location>
        <begin position="167"/>
        <end position="207"/>
    </location>
</feature>
<dbReference type="Gene3D" id="1.10.287.1260">
    <property type="match status" value="1"/>
</dbReference>
<keyword evidence="3" id="KW-1003">Cell membrane</keyword>
<dbReference type="InterPro" id="IPR045275">
    <property type="entry name" value="MscS_archaea/bacteria_type"/>
</dbReference>
<dbReference type="Pfam" id="PF21082">
    <property type="entry name" value="MS_channel_3rd"/>
    <property type="match status" value="1"/>
</dbReference>
<dbReference type="AlphaFoldDB" id="A0A1Y1QXU8"/>
<protein>
    <recommendedName>
        <fullName evidence="7">Small-conductance mechanosensitive channel</fullName>
    </recommendedName>
</protein>
<dbReference type="GO" id="GO:0005886">
    <property type="term" value="C:plasma membrane"/>
    <property type="evidence" value="ECO:0007669"/>
    <property type="project" value="UniProtKB-SubCell"/>
</dbReference>
<evidence type="ECO:0000259" key="10">
    <source>
        <dbReference type="Pfam" id="PF21088"/>
    </source>
</evidence>
<dbReference type="Gene3D" id="3.30.70.100">
    <property type="match status" value="1"/>
</dbReference>
<comment type="subcellular location">
    <subcellularLocation>
        <location evidence="7">Cell inner membrane</location>
        <topology evidence="7">Multi-pass membrane protein</topology>
    </subcellularLocation>
    <subcellularLocation>
        <location evidence="1">Cell membrane</location>
        <topology evidence="1">Multi-pass membrane protein</topology>
    </subcellularLocation>
</comment>
<evidence type="ECO:0000259" key="8">
    <source>
        <dbReference type="Pfam" id="PF00924"/>
    </source>
</evidence>
<dbReference type="SUPFAM" id="SSF50182">
    <property type="entry name" value="Sm-like ribonucleoproteins"/>
    <property type="match status" value="1"/>
</dbReference>
<reference evidence="11 12" key="1">
    <citation type="submission" date="2017-01" db="EMBL/GenBank/DDBJ databases">
        <title>Novel large sulfur bacteria in the metagenomes of groundwater-fed chemosynthetic microbial mats in the Lake Huron basin.</title>
        <authorList>
            <person name="Sharrar A.M."/>
            <person name="Flood B.E."/>
            <person name="Bailey J.V."/>
            <person name="Jones D.S."/>
            <person name="Biddanda B."/>
            <person name="Ruberg S.A."/>
            <person name="Marcus D.N."/>
            <person name="Dick G.J."/>
        </authorList>
    </citation>
    <scope>NUCLEOTIDE SEQUENCE [LARGE SCALE GENOMIC DNA]</scope>
    <source>
        <strain evidence="11">A8</strain>
    </source>
</reference>
<feature type="transmembrane region" description="Helical" evidence="7">
    <location>
        <begin position="12"/>
        <end position="32"/>
    </location>
</feature>
<dbReference type="Proteomes" id="UP000192491">
    <property type="component" value="Unassembled WGS sequence"/>
</dbReference>
<keyword evidence="7" id="KW-0407">Ion channel</keyword>
<evidence type="ECO:0000256" key="6">
    <source>
        <dbReference type="ARBA" id="ARBA00023136"/>
    </source>
</evidence>